<dbReference type="OrthoDB" id="1405702at2"/>
<dbReference type="AlphaFoldDB" id="L8J8L2"/>
<dbReference type="PATRIC" id="fig|1056511.3.peg.4365"/>
<dbReference type="Gene3D" id="3.40.50.2000">
    <property type="entry name" value="Glycogen Phosphorylase B"/>
    <property type="match status" value="1"/>
</dbReference>
<organism evidence="1 2">
    <name type="scientific">Photobacterium marinum</name>
    <dbReference type="NCBI Taxonomy" id="1056511"/>
    <lineage>
        <taxon>Bacteria</taxon>
        <taxon>Pseudomonadati</taxon>
        <taxon>Pseudomonadota</taxon>
        <taxon>Gammaproteobacteria</taxon>
        <taxon>Vibrionales</taxon>
        <taxon>Vibrionaceae</taxon>
        <taxon>Photobacterium</taxon>
    </lineage>
</organism>
<keyword evidence="2" id="KW-1185">Reference proteome</keyword>
<comment type="caution">
    <text evidence="1">The sequence shown here is derived from an EMBL/GenBank/DDBJ whole genome shotgun (WGS) entry which is preliminary data.</text>
</comment>
<sequence length="367" mass="42546">MKANVHIYSVGYNINSQPYLSKLAKVLSCYTDKITFHCWRRKNTPSSSEHKGVKTRVLLNYGNDGSKYVALVYPIWMFLVFIDCLFKRKSGDVVICSKFESGFPVALLCHFKKIKFIYLDRDNLAFSYRGHPIVKSIALKLESFVARQAILHLVPGENRVYEQRDNIRVIHNTPHSETLAEAEKKINKWQHLRSDNKLNVYINGWMSERRGIDFILNTIEKCENMKLPIHFIVAGSGDDRVINRLELFKSVSYIGCVSNADALAIYYVMDLLLSFYDPVYEIHQRAEPNKWYDALFTSTNVIVNNDIKASEIFIDNYGFTGVKYGDVLGLINCFMDYQKDKDESKMTSYDDFICWDKRVHSVLKDIL</sequence>
<name>L8J8L2_9GAMM</name>
<evidence type="ECO:0000313" key="1">
    <source>
        <dbReference type="EMBL" id="ELR63772.1"/>
    </source>
</evidence>
<evidence type="ECO:0000313" key="2">
    <source>
        <dbReference type="Proteomes" id="UP000011134"/>
    </source>
</evidence>
<dbReference type="Proteomes" id="UP000011134">
    <property type="component" value="Unassembled WGS sequence"/>
</dbReference>
<dbReference type="SUPFAM" id="SSF53756">
    <property type="entry name" value="UDP-Glycosyltransferase/glycogen phosphorylase"/>
    <property type="match status" value="1"/>
</dbReference>
<reference evidence="1 2" key="1">
    <citation type="submission" date="2012-12" db="EMBL/GenBank/DDBJ databases">
        <title>Genome Assembly of Photobacterium sp. AK15.</title>
        <authorList>
            <person name="Khatri I."/>
            <person name="Vaidya B."/>
            <person name="Srinivas T.N.R."/>
            <person name="Subramanian S."/>
            <person name="Pinnaka A."/>
        </authorList>
    </citation>
    <scope>NUCLEOTIDE SEQUENCE [LARGE SCALE GENOMIC DNA]</scope>
    <source>
        <strain evidence="1 2">AK15</strain>
    </source>
</reference>
<evidence type="ECO:0008006" key="3">
    <source>
        <dbReference type="Google" id="ProtNLM"/>
    </source>
</evidence>
<dbReference type="EMBL" id="AMZO01000036">
    <property type="protein sequence ID" value="ELR63772.1"/>
    <property type="molecule type" value="Genomic_DNA"/>
</dbReference>
<gene>
    <name evidence="1" type="ORF">C942_03441</name>
</gene>
<accession>L8J8L2</accession>
<protein>
    <recommendedName>
        <fullName evidence="3">Glycosyltransferase</fullName>
    </recommendedName>
</protein>
<dbReference type="RefSeq" id="WP_007470173.1">
    <property type="nucleotide sequence ID" value="NZ_AMZO01000036.1"/>
</dbReference>
<proteinExistence type="predicted"/>